<dbReference type="RefSeq" id="WP_215822400.1">
    <property type="nucleotide sequence ID" value="NZ_JAGSOY010000158.1"/>
</dbReference>
<sequence length="215" mass="24314">MAVVPWEFDLSEQNAIEVKLDYSGYISPAKAKIIALEKMFKVATISAEFDDEIIVYDPMFLCSKSNGVSIEFVGLYHTGFELDAESLPDICIRRSSWETSFGSLPEVCKKLSCQTSFICSKDDLEIETIMSMFQDVSVEKITTLSRVSRGEGNTIDTFEFSFSSELLTLNTSYFYDSCSNVFVESAYQKLIDYWNIAKINSSFVPDNGLFKISYN</sequence>
<dbReference type="Proteomes" id="UP000690515">
    <property type="component" value="Unassembled WGS sequence"/>
</dbReference>
<evidence type="ECO:0000313" key="2">
    <source>
        <dbReference type="Proteomes" id="UP000690515"/>
    </source>
</evidence>
<reference evidence="1 2" key="1">
    <citation type="submission" date="2021-04" db="EMBL/GenBank/DDBJ databases">
        <authorList>
            <person name="Pira H."/>
            <person name="Risdian C."/>
            <person name="Wink J."/>
        </authorList>
    </citation>
    <scope>NUCLEOTIDE SEQUENCE [LARGE SCALE GENOMIC DNA]</scope>
    <source>
        <strain evidence="1 2">WH53</strain>
    </source>
</reference>
<organism evidence="1 2">
    <name type="scientific">Zooshikella harenae</name>
    <dbReference type="NCBI Taxonomy" id="2827238"/>
    <lineage>
        <taxon>Bacteria</taxon>
        <taxon>Pseudomonadati</taxon>
        <taxon>Pseudomonadota</taxon>
        <taxon>Gammaproteobacteria</taxon>
        <taxon>Oceanospirillales</taxon>
        <taxon>Zooshikellaceae</taxon>
        <taxon>Zooshikella</taxon>
    </lineage>
</organism>
<protein>
    <recommendedName>
        <fullName evidence="3">TIGR04255 family protein</fullName>
    </recommendedName>
</protein>
<dbReference type="EMBL" id="JAGSOY010000158">
    <property type="protein sequence ID" value="MBU2714131.1"/>
    <property type="molecule type" value="Genomic_DNA"/>
</dbReference>
<gene>
    <name evidence="1" type="ORF">KCG35_24060</name>
</gene>
<name>A0ABS5ZJ75_9GAMM</name>
<proteinExistence type="predicted"/>
<evidence type="ECO:0000313" key="1">
    <source>
        <dbReference type="EMBL" id="MBU2714131.1"/>
    </source>
</evidence>
<accession>A0ABS5ZJ75</accession>
<evidence type="ECO:0008006" key="3">
    <source>
        <dbReference type="Google" id="ProtNLM"/>
    </source>
</evidence>
<comment type="caution">
    <text evidence="1">The sequence shown here is derived from an EMBL/GenBank/DDBJ whole genome shotgun (WGS) entry which is preliminary data.</text>
</comment>
<keyword evidence="2" id="KW-1185">Reference proteome</keyword>